<dbReference type="AlphaFoldDB" id="A0A1B1NUJ4"/>
<organism evidence="1 2">
    <name type="scientific">Vibrio scophthalmi</name>
    <dbReference type="NCBI Taxonomy" id="45658"/>
    <lineage>
        <taxon>Bacteria</taxon>
        <taxon>Pseudomonadati</taxon>
        <taxon>Pseudomonadota</taxon>
        <taxon>Gammaproteobacteria</taxon>
        <taxon>Vibrionales</taxon>
        <taxon>Vibrionaceae</taxon>
        <taxon>Vibrio</taxon>
    </lineage>
</organism>
<dbReference type="GeneID" id="96875000"/>
<accession>A0A1B1NUJ4</accession>
<protein>
    <submittedName>
        <fullName evidence="1">Uncharacterized protein</fullName>
    </submittedName>
</protein>
<gene>
    <name evidence="1" type="ORF">VSVS05_03563</name>
</gene>
<proteinExistence type="predicted"/>
<reference evidence="1 2" key="1">
    <citation type="submission" date="2016-07" db="EMBL/GenBank/DDBJ databases">
        <title>Genome sequencing of Vibrio scophthalmi strain VS-05, an isolated from Paralichthys olivaceus.</title>
        <authorList>
            <person name="Han H.-J."/>
        </authorList>
    </citation>
    <scope>NUCLEOTIDE SEQUENCE [LARGE SCALE GENOMIC DNA]</scope>
    <source>
        <strain evidence="1 2">VS-05</strain>
    </source>
</reference>
<keyword evidence="2" id="KW-1185">Reference proteome</keyword>
<sequence>MNSTSLSIDACSKTAEESTASQPTSVLSEIITLSIMFLATATVSLLLTLTWVL</sequence>
<dbReference type="RefSeq" id="WP_156773183.1">
    <property type="nucleotide sequence ID" value="NZ_CP016308.1"/>
</dbReference>
<dbReference type="Proteomes" id="UP000092528">
    <property type="component" value="Chromosome 2"/>
</dbReference>
<name>A0A1B1NUJ4_9VIBR</name>
<evidence type="ECO:0000313" key="2">
    <source>
        <dbReference type="Proteomes" id="UP000092528"/>
    </source>
</evidence>
<evidence type="ECO:0000313" key="1">
    <source>
        <dbReference type="EMBL" id="ANU38600.1"/>
    </source>
</evidence>
<dbReference type="EMBL" id="CP016415">
    <property type="protein sequence ID" value="ANU38600.1"/>
    <property type="molecule type" value="Genomic_DNA"/>
</dbReference>
<dbReference type="KEGG" id="vsc:VSVS12_03662"/>